<name>A0A1E3PH95_9ASCO</name>
<evidence type="ECO:0000256" key="7">
    <source>
        <dbReference type="ARBA" id="ARBA00023163"/>
    </source>
</evidence>
<keyword evidence="6 10" id="KW-0175">Coiled coil</keyword>
<feature type="coiled-coil region" evidence="10">
    <location>
        <begin position="21"/>
        <end position="48"/>
    </location>
</feature>
<comment type="function">
    <text evidence="9">Component of the NuA4 histone acetyltransferase complex which is involved in transcriptional activation of selected genes principally by acetylation of nucleosomal histone H4 and H2A. The NuA4 complex is also involved in DNA repair.</text>
</comment>
<dbReference type="GO" id="GO:0006325">
    <property type="term" value="P:chromatin organization"/>
    <property type="evidence" value="ECO:0007669"/>
    <property type="project" value="UniProtKB-KW"/>
</dbReference>
<evidence type="ECO:0000313" key="12">
    <source>
        <dbReference type="EMBL" id="ODQ64796.1"/>
    </source>
</evidence>
<evidence type="ECO:0000313" key="13">
    <source>
        <dbReference type="Proteomes" id="UP000095009"/>
    </source>
</evidence>
<dbReference type="AlphaFoldDB" id="A0A1E3PH95"/>
<keyword evidence="8 9" id="KW-0539">Nucleus</keyword>
<comment type="subunit">
    <text evidence="9">Component of the NuA4 histone acetyltransferase complex.</text>
</comment>
<dbReference type="Pfam" id="PF09340">
    <property type="entry name" value="NuA4"/>
    <property type="match status" value="1"/>
</dbReference>
<keyword evidence="7 9" id="KW-0804">Transcription</keyword>
<dbReference type="Proteomes" id="UP000095009">
    <property type="component" value="Unassembled WGS sequence"/>
</dbReference>
<sequence>MPSYTNSVVESADRISQTAEYESLKKSLKELISKKRNLDKSLNSLEEQIYKIEGAYLEETNSHGNIVKGFENYIKSGASSSVSNSRKRSALNENDRIFSLSSAVFLKHQAKSSQASVGYNSNVSNINGGQSQDNGHAGYGGGMGLKTQQDSSLHFDESTPDTEPMARRKSNKRKRLENANLAP</sequence>
<dbReference type="OrthoDB" id="440324at2759"/>
<dbReference type="PANTHER" id="PTHR13476">
    <property type="entry name" value="CHROMATIN MODIFICATION-RELATED PROTEIN MEAF6"/>
    <property type="match status" value="1"/>
</dbReference>
<keyword evidence="9" id="KW-0227">DNA damage</keyword>
<dbReference type="STRING" id="857566.A0A1E3PH95"/>
<protein>
    <recommendedName>
        <fullName evidence="3 9">Chromatin modification-related protein EAF6</fullName>
    </recommendedName>
</protein>
<evidence type="ECO:0000256" key="9">
    <source>
        <dbReference type="RuleBase" id="RU368022"/>
    </source>
</evidence>
<feature type="region of interest" description="Disordered" evidence="11">
    <location>
        <begin position="125"/>
        <end position="183"/>
    </location>
</feature>
<gene>
    <name evidence="12" type="ORF">NADFUDRAFT_47368</name>
</gene>
<evidence type="ECO:0000256" key="11">
    <source>
        <dbReference type="SAM" id="MobiDB-lite"/>
    </source>
</evidence>
<keyword evidence="9" id="KW-0234">DNA repair</keyword>
<accession>A0A1E3PH95</accession>
<dbReference type="InterPro" id="IPR015418">
    <property type="entry name" value="Eaf6"/>
</dbReference>
<reference evidence="12 13" key="1">
    <citation type="journal article" date="2016" name="Proc. Natl. Acad. Sci. U.S.A.">
        <title>Comparative genomics of biotechnologically important yeasts.</title>
        <authorList>
            <person name="Riley R."/>
            <person name="Haridas S."/>
            <person name="Wolfe K.H."/>
            <person name="Lopes M.R."/>
            <person name="Hittinger C.T."/>
            <person name="Goeker M."/>
            <person name="Salamov A.A."/>
            <person name="Wisecaver J.H."/>
            <person name="Long T.M."/>
            <person name="Calvey C.H."/>
            <person name="Aerts A.L."/>
            <person name="Barry K.W."/>
            <person name="Choi C."/>
            <person name="Clum A."/>
            <person name="Coughlan A.Y."/>
            <person name="Deshpande S."/>
            <person name="Douglass A.P."/>
            <person name="Hanson S.J."/>
            <person name="Klenk H.-P."/>
            <person name="LaButti K.M."/>
            <person name="Lapidus A."/>
            <person name="Lindquist E.A."/>
            <person name="Lipzen A.M."/>
            <person name="Meier-Kolthoff J.P."/>
            <person name="Ohm R.A."/>
            <person name="Otillar R.P."/>
            <person name="Pangilinan J.L."/>
            <person name="Peng Y."/>
            <person name="Rokas A."/>
            <person name="Rosa C.A."/>
            <person name="Scheuner C."/>
            <person name="Sibirny A.A."/>
            <person name="Slot J.C."/>
            <person name="Stielow J.B."/>
            <person name="Sun H."/>
            <person name="Kurtzman C.P."/>
            <person name="Blackwell M."/>
            <person name="Grigoriev I.V."/>
            <person name="Jeffries T.W."/>
        </authorList>
    </citation>
    <scope>NUCLEOTIDE SEQUENCE [LARGE SCALE GENOMIC DNA]</scope>
    <source>
        <strain evidence="12 13">DSM 6958</strain>
    </source>
</reference>
<evidence type="ECO:0000256" key="3">
    <source>
        <dbReference type="ARBA" id="ARBA00018504"/>
    </source>
</evidence>
<evidence type="ECO:0000256" key="5">
    <source>
        <dbReference type="ARBA" id="ARBA00023015"/>
    </source>
</evidence>
<evidence type="ECO:0000256" key="10">
    <source>
        <dbReference type="SAM" id="Coils"/>
    </source>
</evidence>
<keyword evidence="4 9" id="KW-0156">Chromatin regulator</keyword>
<keyword evidence="13" id="KW-1185">Reference proteome</keyword>
<evidence type="ECO:0000256" key="4">
    <source>
        <dbReference type="ARBA" id="ARBA00022853"/>
    </source>
</evidence>
<evidence type="ECO:0000256" key="6">
    <source>
        <dbReference type="ARBA" id="ARBA00023054"/>
    </source>
</evidence>
<feature type="compositionally biased region" description="Polar residues" evidence="11">
    <location>
        <begin position="125"/>
        <end position="134"/>
    </location>
</feature>
<comment type="similarity">
    <text evidence="2 9">Belongs to the EAF6 family.</text>
</comment>
<dbReference type="GO" id="GO:0006281">
    <property type="term" value="P:DNA repair"/>
    <property type="evidence" value="ECO:0007669"/>
    <property type="project" value="UniProtKB-UniRule"/>
</dbReference>
<dbReference type="EMBL" id="KV454411">
    <property type="protein sequence ID" value="ODQ64796.1"/>
    <property type="molecule type" value="Genomic_DNA"/>
</dbReference>
<evidence type="ECO:0000256" key="8">
    <source>
        <dbReference type="ARBA" id="ARBA00023242"/>
    </source>
</evidence>
<comment type="subcellular location">
    <subcellularLocation>
        <location evidence="1 9">Nucleus</location>
    </subcellularLocation>
</comment>
<organism evidence="12 13">
    <name type="scientific">Nadsonia fulvescens var. elongata DSM 6958</name>
    <dbReference type="NCBI Taxonomy" id="857566"/>
    <lineage>
        <taxon>Eukaryota</taxon>
        <taxon>Fungi</taxon>
        <taxon>Dikarya</taxon>
        <taxon>Ascomycota</taxon>
        <taxon>Saccharomycotina</taxon>
        <taxon>Dipodascomycetes</taxon>
        <taxon>Dipodascales</taxon>
        <taxon>Dipodascales incertae sedis</taxon>
        <taxon>Nadsonia</taxon>
    </lineage>
</organism>
<evidence type="ECO:0000256" key="2">
    <source>
        <dbReference type="ARBA" id="ARBA00010916"/>
    </source>
</evidence>
<dbReference type="GO" id="GO:0005634">
    <property type="term" value="C:nucleus"/>
    <property type="evidence" value="ECO:0007669"/>
    <property type="project" value="UniProtKB-SubCell"/>
</dbReference>
<keyword evidence="5 9" id="KW-0805">Transcription regulation</keyword>
<dbReference type="GO" id="GO:0035267">
    <property type="term" value="C:NuA4 histone acetyltransferase complex"/>
    <property type="evidence" value="ECO:0007669"/>
    <property type="project" value="UniProtKB-UniRule"/>
</dbReference>
<evidence type="ECO:0000256" key="1">
    <source>
        <dbReference type="ARBA" id="ARBA00004123"/>
    </source>
</evidence>
<proteinExistence type="inferred from homology"/>